<evidence type="ECO:0000313" key="1">
    <source>
        <dbReference type="EMBL" id="CAF4775262.1"/>
    </source>
</evidence>
<keyword evidence="2" id="KW-1185">Reference proteome</keyword>
<sequence>MSGIPNWRLWGDSSPFRRTCNANDKWSQYEYSFAPELGSEYTEKVGLIRRRPGAKSLAAECLQILAAFSNIPEDVTWIKRRSIFNNYSTPAPAGEIAYFKSETILAEALGWKMRPFLVPNLQWLLCGEHAHCTKARYESFPE</sequence>
<evidence type="ECO:0000313" key="2">
    <source>
        <dbReference type="Proteomes" id="UP000663880"/>
    </source>
</evidence>
<dbReference type="Proteomes" id="UP000663880">
    <property type="component" value="Unassembled WGS sequence"/>
</dbReference>
<name>A0A821MXU6_9NEOP</name>
<dbReference type="OrthoDB" id="7444135at2759"/>
<proteinExistence type="predicted"/>
<reference evidence="1" key="1">
    <citation type="submission" date="2021-02" db="EMBL/GenBank/DDBJ databases">
        <authorList>
            <person name="Steward A R."/>
        </authorList>
    </citation>
    <scope>NUCLEOTIDE SEQUENCE</scope>
</reference>
<accession>A0A821MXU6</accession>
<dbReference type="AlphaFoldDB" id="A0A821MXU6"/>
<protein>
    <submittedName>
        <fullName evidence="1">Uncharacterized protein</fullName>
    </submittedName>
</protein>
<gene>
    <name evidence="1" type="ORF">PMACD_LOCUS2052</name>
</gene>
<dbReference type="EMBL" id="CAJOBZ010000003">
    <property type="protein sequence ID" value="CAF4775262.1"/>
    <property type="molecule type" value="Genomic_DNA"/>
</dbReference>
<comment type="caution">
    <text evidence="1">The sequence shown here is derived from an EMBL/GenBank/DDBJ whole genome shotgun (WGS) entry which is preliminary data.</text>
</comment>
<organism evidence="1 2">
    <name type="scientific">Pieris macdunnoughi</name>
    <dbReference type="NCBI Taxonomy" id="345717"/>
    <lineage>
        <taxon>Eukaryota</taxon>
        <taxon>Metazoa</taxon>
        <taxon>Ecdysozoa</taxon>
        <taxon>Arthropoda</taxon>
        <taxon>Hexapoda</taxon>
        <taxon>Insecta</taxon>
        <taxon>Pterygota</taxon>
        <taxon>Neoptera</taxon>
        <taxon>Endopterygota</taxon>
        <taxon>Lepidoptera</taxon>
        <taxon>Glossata</taxon>
        <taxon>Ditrysia</taxon>
        <taxon>Papilionoidea</taxon>
        <taxon>Pieridae</taxon>
        <taxon>Pierinae</taxon>
        <taxon>Pieris</taxon>
    </lineage>
</organism>